<dbReference type="PANTHER" id="PTHR30185:SF15">
    <property type="entry name" value="CRYPTIC BETA-GLUCOSIDE BGL OPERON ANTITERMINATOR"/>
    <property type="match status" value="1"/>
</dbReference>
<sequence length="277" mass="32488">MLKLAKLFNNNVVLVQDESGYEYIVVGKGIGFAKKVGEEIAENLVERKFRLVEDEFTDRLIKLIGSVSEQSFYFTEQIISFANKRLEKPLSNTIYLSLTDHLYHAIKRAERGQILQNELLFEIKRLYSKEFSIGCYAVELVLDSLGIDLTDNEAGFIALHIFNARNDSENMQETIRTMHIVCEILRIVSQHFQLTLDESRREYSRFVLHLQYFALRLFRENADPIQNNALYQQAKSIYPQAYQCVEKINYYLLQQFRQSLSQDEALYLIIHIERVIH</sequence>
<evidence type="ECO:0000313" key="4">
    <source>
        <dbReference type="Proteomes" id="UP000188820"/>
    </source>
</evidence>
<feature type="domain" description="PRD" evidence="2">
    <location>
        <begin position="172"/>
        <end position="277"/>
    </location>
</feature>
<dbReference type="InterPro" id="IPR050661">
    <property type="entry name" value="BglG_antiterminators"/>
</dbReference>
<feature type="domain" description="PRD" evidence="2">
    <location>
        <begin position="66"/>
        <end position="171"/>
    </location>
</feature>
<dbReference type="NCBIfam" id="NF046042">
    <property type="entry name" value="LicT"/>
    <property type="match status" value="1"/>
</dbReference>
<accession>A0ABX3L135</accession>
<protein>
    <recommendedName>
        <fullName evidence="2">PRD domain-containing protein</fullName>
    </recommendedName>
</protein>
<dbReference type="Gene3D" id="2.30.24.10">
    <property type="entry name" value="CAT RNA-binding domain"/>
    <property type="match status" value="1"/>
</dbReference>
<gene>
    <name evidence="3" type="ORF">BKG89_00565</name>
</gene>
<dbReference type="InterPro" id="IPR011608">
    <property type="entry name" value="PRD"/>
</dbReference>
<dbReference type="Gene3D" id="1.10.1790.10">
    <property type="entry name" value="PRD domain"/>
    <property type="match status" value="2"/>
</dbReference>
<comment type="caution">
    <text evidence="3">The sequence shown here is derived from an EMBL/GenBank/DDBJ whole genome shotgun (WGS) entry which is preliminary data.</text>
</comment>
<dbReference type="SMART" id="SM01061">
    <property type="entry name" value="CAT_RBD"/>
    <property type="match status" value="1"/>
</dbReference>
<dbReference type="SUPFAM" id="SSF63520">
    <property type="entry name" value="PTS-regulatory domain, PRD"/>
    <property type="match status" value="2"/>
</dbReference>
<evidence type="ECO:0000256" key="1">
    <source>
        <dbReference type="ARBA" id="ARBA00022737"/>
    </source>
</evidence>
<reference evidence="3 4" key="1">
    <citation type="submission" date="2016-10" db="EMBL/GenBank/DDBJ databases">
        <title>Rodentibacter gen. nov. and new species.</title>
        <authorList>
            <person name="Christensen H."/>
        </authorList>
    </citation>
    <scope>NUCLEOTIDE SEQUENCE [LARGE SCALE GENOMIC DNA]</scope>
    <source>
        <strain evidence="3 4">1998236014</strain>
    </source>
</reference>
<proteinExistence type="predicted"/>
<dbReference type="InterPro" id="IPR036634">
    <property type="entry name" value="PRD_sf"/>
</dbReference>
<dbReference type="InterPro" id="IPR036650">
    <property type="entry name" value="CAT_RNA-bd_dom_sf"/>
</dbReference>
<dbReference type="Pfam" id="PF03123">
    <property type="entry name" value="CAT_RBD"/>
    <property type="match status" value="1"/>
</dbReference>
<dbReference type="RefSeq" id="WP_179108954.1">
    <property type="nucleotide sequence ID" value="NZ_MLAA01000002.1"/>
</dbReference>
<keyword evidence="1" id="KW-0677">Repeat</keyword>
<evidence type="ECO:0000259" key="2">
    <source>
        <dbReference type="PROSITE" id="PS51372"/>
    </source>
</evidence>
<dbReference type="PANTHER" id="PTHR30185">
    <property type="entry name" value="CRYPTIC BETA-GLUCOSIDE BGL OPERON ANTITERMINATOR"/>
    <property type="match status" value="1"/>
</dbReference>
<dbReference type="SUPFAM" id="SSF50151">
    <property type="entry name" value="SacY-like RNA-binding domain"/>
    <property type="match status" value="1"/>
</dbReference>
<keyword evidence="4" id="KW-1185">Reference proteome</keyword>
<dbReference type="EMBL" id="MLAA01000002">
    <property type="protein sequence ID" value="OOF71354.1"/>
    <property type="molecule type" value="Genomic_DNA"/>
</dbReference>
<dbReference type="Pfam" id="PF00874">
    <property type="entry name" value="PRD"/>
    <property type="match status" value="2"/>
</dbReference>
<organism evidence="3 4">
    <name type="scientific">Rodentibacter caecimuris</name>
    <dbReference type="NCBI Taxonomy" id="1796644"/>
    <lineage>
        <taxon>Bacteria</taxon>
        <taxon>Pseudomonadati</taxon>
        <taxon>Pseudomonadota</taxon>
        <taxon>Gammaproteobacteria</taxon>
        <taxon>Pasteurellales</taxon>
        <taxon>Pasteurellaceae</taxon>
        <taxon>Rodentibacter</taxon>
    </lineage>
</organism>
<dbReference type="PROSITE" id="PS51372">
    <property type="entry name" value="PRD_2"/>
    <property type="match status" value="2"/>
</dbReference>
<name>A0ABX3L135_9PAST</name>
<evidence type="ECO:0000313" key="3">
    <source>
        <dbReference type="EMBL" id="OOF71354.1"/>
    </source>
</evidence>
<dbReference type="Proteomes" id="UP000188820">
    <property type="component" value="Unassembled WGS sequence"/>
</dbReference>
<dbReference type="InterPro" id="IPR004341">
    <property type="entry name" value="CAT_RNA-bd_dom"/>
</dbReference>